<accession>A0ABR1QML5</accession>
<comment type="caution">
    <text evidence="2">The sequence shown here is derived from an EMBL/GenBank/DDBJ whole genome shotgun (WGS) entry which is preliminary data.</text>
</comment>
<feature type="region of interest" description="Disordered" evidence="1">
    <location>
        <begin position="48"/>
        <end position="111"/>
    </location>
</feature>
<evidence type="ECO:0000256" key="1">
    <source>
        <dbReference type="SAM" id="MobiDB-lite"/>
    </source>
</evidence>
<organism evidence="2 3">
    <name type="scientific">Apiospora aurea</name>
    <dbReference type="NCBI Taxonomy" id="335848"/>
    <lineage>
        <taxon>Eukaryota</taxon>
        <taxon>Fungi</taxon>
        <taxon>Dikarya</taxon>
        <taxon>Ascomycota</taxon>
        <taxon>Pezizomycotina</taxon>
        <taxon>Sordariomycetes</taxon>
        <taxon>Xylariomycetidae</taxon>
        <taxon>Amphisphaeriales</taxon>
        <taxon>Apiosporaceae</taxon>
        <taxon>Apiospora</taxon>
    </lineage>
</organism>
<evidence type="ECO:0000313" key="3">
    <source>
        <dbReference type="Proteomes" id="UP001391051"/>
    </source>
</evidence>
<keyword evidence="3" id="KW-1185">Reference proteome</keyword>
<name>A0ABR1QML5_9PEZI</name>
<dbReference type="RefSeq" id="XP_066703130.1">
    <property type="nucleotide sequence ID" value="XM_066840503.1"/>
</dbReference>
<dbReference type="EMBL" id="JAQQWE010000003">
    <property type="protein sequence ID" value="KAK7959427.1"/>
    <property type="molecule type" value="Genomic_DNA"/>
</dbReference>
<proteinExistence type="predicted"/>
<evidence type="ECO:0000313" key="2">
    <source>
        <dbReference type="EMBL" id="KAK7959427.1"/>
    </source>
</evidence>
<reference evidence="2 3" key="1">
    <citation type="submission" date="2023-01" db="EMBL/GenBank/DDBJ databases">
        <title>Analysis of 21 Apiospora genomes using comparative genomics revels a genus with tremendous synthesis potential of carbohydrate active enzymes and secondary metabolites.</title>
        <authorList>
            <person name="Sorensen T."/>
        </authorList>
    </citation>
    <scope>NUCLEOTIDE SEQUENCE [LARGE SCALE GENOMIC DNA]</scope>
    <source>
        <strain evidence="2 3">CBS 24483</strain>
    </source>
</reference>
<feature type="compositionally biased region" description="Polar residues" evidence="1">
    <location>
        <begin position="58"/>
        <end position="73"/>
    </location>
</feature>
<protein>
    <submittedName>
        <fullName evidence="2">Uncharacterized protein</fullName>
    </submittedName>
</protein>
<sequence length="276" mass="31585">MEAQSWSMGASFSPEENFDMMRDVGLSGGSQTDYYLQVCAMPQGLDAIADDDADTSGPDPSSYFTNHTSSGSNKAKGMMATAASPSSADYIKVESESSQQDGEEDDGDDSIIITPIDYSEARENHWRRAGYHDDETEPLAWAWSQHQRLIPECKRTGWSWDRIRRDPTARDVWREAYRDLKGRDAPEPPTPRPAPPPPFWMSVSGRWTLVRPRPRPRPCPRPKPVEEWDWAPVPCECWHCAAHPDRGWDEVHRQEQWMRYFQDIYDSANNRHGGVR</sequence>
<dbReference type="GeneID" id="92073565"/>
<dbReference type="Proteomes" id="UP001391051">
    <property type="component" value="Unassembled WGS sequence"/>
</dbReference>
<gene>
    <name evidence="2" type="ORF">PG986_004281</name>
</gene>